<dbReference type="EMBL" id="CP150951">
    <property type="protein sequence ID" value="WZC48610.1"/>
    <property type="molecule type" value="Genomic_DNA"/>
</dbReference>
<dbReference type="InterPro" id="IPR037359">
    <property type="entry name" value="NST/OST"/>
</dbReference>
<dbReference type="PANTHER" id="PTHR10605:SF56">
    <property type="entry name" value="BIFUNCTIONAL HEPARAN SULFATE N-DEACETYLASE_N-SULFOTRANSFERASE"/>
    <property type="match status" value="1"/>
</dbReference>
<reference evidence="3" key="1">
    <citation type="submission" date="2024-04" db="EMBL/GenBank/DDBJ databases">
        <title>Phylogenomic analyses of a clade within the roseobacter group suggest taxonomic reassignments of species of the genera Aestuariivita, Citreicella, Loktanella, Nautella, Pelagibaca, Ruegeria, Thalassobius, Thiobacimonas and Tropicibacter, and the proposal o.</title>
        <authorList>
            <person name="Jeon C.O."/>
        </authorList>
    </citation>
    <scope>NUCLEOTIDE SEQUENCE [LARGE SCALE GENOMIC DNA]</scope>
    <source>
        <strain evidence="3">BS5-3</strain>
    </source>
</reference>
<accession>A0ABZ2V287</accession>
<dbReference type="Gene3D" id="3.40.50.300">
    <property type="entry name" value="P-loop containing nucleotide triphosphate hydrolases"/>
    <property type="match status" value="1"/>
</dbReference>
<organism evidence="2 3">
    <name type="scientific">Yoonia phaeophyticola</name>
    <dbReference type="NCBI Taxonomy" id="3137369"/>
    <lineage>
        <taxon>Bacteria</taxon>
        <taxon>Pseudomonadati</taxon>
        <taxon>Pseudomonadota</taxon>
        <taxon>Alphaproteobacteria</taxon>
        <taxon>Rhodobacterales</taxon>
        <taxon>Paracoccaceae</taxon>
        <taxon>Yoonia</taxon>
    </lineage>
</organism>
<dbReference type="Proteomes" id="UP001440612">
    <property type="component" value="Chromosome"/>
</dbReference>
<gene>
    <name evidence="2" type="ORF">AABB29_17460</name>
</gene>
<evidence type="ECO:0000313" key="2">
    <source>
        <dbReference type="EMBL" id="WZC48610.1"/>
    </source>
</evidence>
<proteinExistence type="predicted"/>
<name>A0ABZ2V287_9RHOB</name>
<dbReference type="InterPro" id="IPR027417">
    <property type="entry name" value="P-loop_NTPase"/>
</dbReference>
<sequence length="298" mass="34533">MMSETNVLFCVGATKAGTSWLYRYLHDHPDCAMPAVKEAHYWDTFEPEALDKQATVFRVRLRELRDMKIEAREAGQGWKVKNLDRRINEMKGLLAVLEGDRAGDAAYRAWLTEGRGNPKLVADMTPNYATLPDEFLARMMGVHPHTKVVLLIRDPLDRLWSHIRMQARRQRQDHEVYEKKANNILYRMLNRDHERHILARGDYPKIIRKLRRVVPEDRLHVQFTEELFTTDGTAAICDFLGIAPVAAEVKTAVHEGPEVVMLDKLRPRALGLLNEHYEWVARNIGPLPQRWQDNRAKG</sequence>
<dbReference type="SUPFAM" id="SSF52540">
    <property type="entry name" value="P-loop containing nucleoside triphosphate hydrolases"/>
    <property type="match status" value="1"/>
</dbReference>
<dbReference type="PANTHER" id="PTHR10605">
    <property type="entry name" value="HEPARAN SULFATE SULFOTRANSFERASE"/>
    <property type="match status" value="1"/>
</dbReference>
<evidence type="ECO:0000256" key="1">
    <source>
        <dbReference type="ARBA" id="ARBA00022679"/>
    </source>
</evidence>
<dbReference type="Pfam" id="PF13469">
    <property type="entry name" value="Sulfotransfer_3"/>
    <property type="match status" value="1"/>
</dbReference>
<keyword evidence="3" id="KW-1185">Reference proteome</keyword>
<evidence type="ECO:0000313" key="3">
    <source>
        <dbReference type="Proteomes" id="UP001440612"/>
    </source>
</evidence>
<dbReference type="RefSeq" id="WP_341366724.1">
    <property type="nucleotide sequence ID" value="NZ_CP150951.2"/>
</dbReference>
<keyword evidence="1" id="KW-0808">Transferase</keyword>
<protein>
    <submittedName>
        <fullName evidence="2">Sulfotransferase</fullName>
    </submittedName>
</protein>